<organism evidence="3 4">
    <name type="scientific">Paramecium sonneborni</name>
    <dbReference type="NCBI Taxonomy" id="65129"/>
    <lineage>
        <taxon>Eukaryota</taxon>
        <taxon>Sar</taxon>
        <taxon>Alveolata</taxon>
        <taxon>Ciliophora</taxon>
        <taxon>Intramacronucleata</taxon>
        <taxon>Oligohymenophorea</taxon>
        <taxon>Peniculida</taxon>
        <taxon>Parameciidae</taxon>
        <taxon>Paramecium</taxon>
    </lineage>
</organism>
<feature type="signal peptide" evidence="2">
    <location>
        <begin position="1"/>
        <end position="16"/>
    </location>
</feature>
<keyword evidence="1" id="KW-0812">Transmembrane</keyword>
<evidence type="ECO:0008006" key="5">
    <source>
        <dbReference type="Google" id="ProtNLM"/>
    </source>
</evidence>
<keyword evidence="4" id="KW-1185">Reference proteome</keyword>
<evidence type="ECO:0000256" key="2">
    <source>
        <dbReference type="SAM" id="SignalP"/>
    </source>
</evidence>
<evidence type="ECO:0000313" key="4">
    <source>
        <dbReference type="Proteomes" id="UP000692954"/>
    </source>
</evidence>
<proteinExistence type="predicted"/>
<name>A0A8S1QAB9_9CILI</name>
<dbReference type="EMBL" id="CAJJDN010000099">
    <property type="protein sequence ID" value="CAD8111844.1"/>
    <property type="molecule type" value="Genomic_DNA"/>
</dbReference>
<comment type="caution">
    <text evidence="3">The sequence shown here is derived from an EMBL/GenBank/DDBJ whole genome shotgun (WGS) entry which is preliminary data.</text>
</comment>
<dbReference type="Proteomes" id="UP000692954">
    <property type="component" value="Unassembled WGS sequence"/>
</dbReference>
<sequence length="207" mass="24042">MNQLILFISIFGIVTAIPKKLMQIDESISNLDQNHIINQKDYQNKITSQQNEIILIDQITDWELAKQAFVNQLQEVYDHCQVILLNQELVGLILILIICYSFYLMIKQEDMKLKQKNKNKQQKQQKMKKNSNPLTIQILSDSLEHNNQGLPQISTINGSIQYAERVNKTIEDLIVNEKGILQRSSSHPLLNKQDQSIEELNCLLREI</sequence>
<dbReference type="AlphaFoldDB" id="A0A8S1QAB9"/>
<evidence type="ECO:0000313" key="3">
    <source>
        <dbReference type="EMBL" id="CAD8111844.1"/>
    </source>
</evidence>
<evidence type="ECO:0000256" key="1">
    <source>
        <dbReference type="SAM" id="Phobius"/>
    </source>
</evidence>
<gene>
    <name evidence="3" type="ORF">PSON_ATCC_30995.1.T0990085</name>
</gene>
<keyword evidence="1" id="KW-1133">Transmembrane helix</keyword>
<keyword evidence="1" id="KW-0472">Membrane</keyword>
<feature type="transmembrane region" description="Helical" evidence="1">
    <location>
        <begin position="89"/>
        <end position="106"/>
    </location>
</feature>
<protein>
    <recommendedName>
        <fullName evidence="5">Transmembrane protein</fullName>
    </recommendedName>
</protein>
<feature type="chain" id="PRO_5035850890" description="Transmembrane protein" evidence="2">
    <location>
        <begin position="17"/>
        <end position="207"/>
    </location>
</feature>
<accession>A0A8S1QAB9</accession>
<dbReference type="OrthoDB" id="306442at2759"/>
<reference evidence="3" key="1">
    <citation type="submission" date="2021-01" db="EMBL/GenBank/DDBJ databases">
        <authorList>
            <consortium name="Genoscope - CEA"/>
            <person name="William W."/>
        </authorList>
    </citation>
    <scope>NUCLEOTIDE SEQUENCE</scope>
</reference>
<keyword evidence="2" id="KW-0732">Signal</keyword>